<accession>A0A1H5U0A0</accession>
<dbReference type="Pfam" id="PF14054">
    <property type="entry name" value="DUF4249"/>
    <property type="match status" value="1"/>
</dbReference>
<sequence>MRLFKIILLCAVVFSFSSCEELIDVDLNSADPKIVIVADINNSGNVHEVFVSRTVNFDVDRPSDPVENAAVQVRSGAGQVYVFLHQGDGRYVNTNMQLGIAETYSLSVTVDGEEYKSETSMPEYVEVDSIGVTKENIFNETYYFVNLKFQDPPGQANYFKYTVSVNEEKFKFDSATSDKFNDGKLVTHQIGSGGNDEIQLGDKLVVRRQAITKPVYTYWSEYMMTNPGSAAPGNPTSNISNGALGYFSVANVRDYSIDIQDETVSEEIESESASQ</sequence>
<evidence type="ECO:0000256" key="1">
    <source>
        <dbReference type="SAM" id="SignalP"/>
    </source>
</evidence>
<evidence type="ECO:0008006" key="4">
    <source>
        <dbReference type="Google" id="ProtNLM"/>
    </source>
</evidence>
<reference evidence="3" key="1">
    <citation type="submission" date="2016-10" db="EMBL/GenBank/DDBJ databases">
        <authorList>
            <person name="Varghese N."/>
            <person name="Submissions S."/>
        </authorList>
    </citation>
    <scope>NUCLEOTIDE SEQUENCE [LARGE SCALE GENOMIC DNA]</scope>
    <source>
        <strain evidence="3">DSM 22361</strain>
    </source>
</reference>
<name>A0A1H5U0A0_9SPHI</name>
<dbReference type="InterPro" id="IPR025345">
    <property type="entry name" value="DUF4249"/>
</dbReference>
<organism evidence="2 3">
    <name type="scientific">Sphingobacterium lactis</name>
    <dbReference type="NCBI Taxonomy" id="797291"/>
    <lineage>
        <taxon>Bacteria</taxon>
        <taxon>Pseudomonadati</taxon>
        <taxon>Bacteroidota</taxon>
        <taxon>Sphingobacteriia</taxon>
        <taxon>Sphingobacteriales</taxon>
        <taxon>Sphingobacteriaceae</taxon>
        <taxon>Sphingobacterium</taxon>
    </lineage>
</organism>
<evidence type="ECO:0000313" key="2">
    <source>
        <dbReference type="EMBL" id="SEF68552.1"/>
    </source>
</evidence>
<feature type="signal peptide" evidence="1">
    <location>
        <begin position="1"/>
        <end position="20"/>
    </location>
</feature>
<dbReference type="OrthoDB" id="637707at2"/>
<evidence type="ECO:0000313" key="3">
    <source>
        <dbReference type="Proteomes" id="UP000236731"/>
    </source>
</evidence>
<gene>
    <name evidence="2" type="ORF">SAMN05421877_102140</name>
</gene>
<proteinExistence type="predicted"/>
<keyword evidence="1" id="KW-0732">Signal</keyword>
<feature type="chain" id="PRO_5009285627" description="DUF4249 domain-containing protein" evidence="1">
    <location>
        <begin position="21"/>
        <end position="275"/>
    </location>
</feature>
<dbReference type="EMBL" id="FNUT01000002">
    <property type="protein sequence ID" value="SEF68552.1"/>
    <property type="molecule type" value="Genomic_DNA"/>
</dbReference>
<keyword evidence="3" id="KW-1185">Reference proteome</keyword>
<dbReference type="AlphaFoldDB" id="A0A1H5U0A0"/>
<dbReference type="RefSeq" id="WP_103905168.1">
    <property type="nucleotide sequence ID" value="NZ_CP049246.1"/>
</dbReference>
<protein>
    <recommendedName>
        <fullName evidence="4">DUF4249 domain-containing protein</fullName>
    </recommendedName>
</protein>
<dbReference type="PROSITE" id="PS51257">
    <property type="entry name" value="PROKAR_LIPOPROTEIN"/>
    <property type="match status" value="1"/>
</dbReference>
<dbReference type="Proteomes" id="UP000236731">
    <property type="component" value="Unassembled WGS sequence"/>
</dbReference>